<dbReference type="RefSeq" id="WP_338504104.1">
    <property type="nucleotide sequence ID" value="NZ_CP145607.1"/>
</dbReference>
<dbReference type="Proteomes" id="UP001382935">
    <property type="component" value="Chromosome"/>
</dbReference>
<accession>A0ABZ2G512</accession>
<evidence type="ECO:0000313" key="1">
    <source>
        <dbReference type="EMBL" id="WWM70920.1"/>
    </source>
</evidence>
<gene>
    <name evidence="1" type="ORF">V6R86_09585</name>
</gene>
<evidence type="ECO:0000313" key="2">
    <source>
        <dbReference type="Proteomes" id="UP001382935"/>
    </source>
</evidence>
<protein>
    <submittedName>
        <fullName evidence="1">Nucleotidyltransferase family protein</fullName>
    </submittedName>
</protein>
<sequence length="345" mass="37405">MEPMLILLLDCCRPHHSDADLALIGDRLARADGARLTLLARRHRVEGLVWRTISRTGIVPLGAQPIGETARRIVADGFAMALESGRVHGAFSRASLPHLFVKGQTLGTLAWGDPLLKHQLDLDLLVPPNAIGKAARLLEALGYVQQVPDPSVDTTDWHRSHKESQWRSDDGILLDLHSRLGDHPALLPSAVATVKPQVVEVPGGIALPTLPDRLLLPYLAVHGASSAWFRVKWLADFAALVARTPPDALAAIAGQAPRLGAGRTFAAGLILANRLLGTRLPEDLEADRATLRLVAIATDMIGNSGEPTKRRFGTLPIHRAQLLMVPGSHYFLSELMRKVGQLLIR</sequence>
<name>A0ABZ2G512_9SPHN</name>
<dbReference type="EMBL" id="CP145607">
    <property type="protein sequence ID" value="WWM70920.1"/>
    <property type="molecule type" value="Genomic_DNA"/>
</dbReference>
<organism evidence="1 2">
    <name type="scientific">Sphingomonas kaistensis</name>
    <dbReference type="NCBI Taxonomy" id="298708"/>
    <lineage>
        <taxon>Bacteria</taxon>
        <taxon>Pseudomonadati</taxon>
        <taxon>Pseudomonadota</taxon>
        <taxon>Alphaproteobacteria</taxon>
        <taxon>Sphingomonadales</taxon>
        <taxon>Sphingomonadaceae</taxon>
        <taxon>Sphingomonas</taxon>
    </lineage>
</organism>
<dbReference type="Pfam" id="PF14907">
    <property type="entry name" value="NTP_transf_5"/>
    <property type="match status" value="1"/>
</dbReference>
<dbReference type="InterPro" id="IPR039498">
    <property type="entry name" value="NTP_transf_5"/>
</dbReference>
<proteinExistence type="predicted"/>
<reference evidence="1 2" key="1">
    <citation type="submission" date="2024-02" db="EMBL/GenBank/DDBJ databases">
        <title>Full genome sequence of Sphingomonas kaistensis.</title>
        <authorList>
            <person name="Poletto B.L."/>
            <person name="Silva G."/>
            <person name="Galante D."/>
            <person name="Campos K.R."/>
            <person name="Santos M.B.N."/>
            <person name="Sacchi C.T."/>
        </authorList>
    </citation>
    <scope>NUCLEOTIDE SEQUENCE [LARGE SCALE GENOMIC DNA]</scope>
    <source>
        <strain evidence="1 2">MA4R</strain>
    </source>
</reference>
<keyword evidence="2" id="KW-1185">Reference proteome</keyword>